<feature type="domain" description="Glycoside hydrolase family 31 TIM barrel" evidence="3">
    <location>
        <begin position="243"/>
        <end position="565"/>
    </location>
</feature>
<evidence type="ECO:0000256" key="1">
    <source>
        <dbReference type="ARBA" id="ARBA00007806"/>
    </source>
</evidence>
<evidence type="ECO:0000259" key="5">
    <source>
        <dbReference type="Pfam" id="PF21365"/>
    </source>
</evidence>
<dbReference type="InterPro" id="IPR025887">
    <property type="entry name" value="Glyco_hydro_31_N_dom"/>
</dbReference>
<dbReference type="SUPFAM" id="SSF51445">
    <property type="entry name" value="(Trans)glycosidases"/>
    <property type="match status" value="1"/>
</dbReference>
<dbReference type="Gene3D" id="2.60.40.1760">
    <property type="entry name" value="glycosyl hydrolase (family 31)"/>
    <property type="match status" value="1"/>
</dbReference>
<evidence type="ECO:0000256" key="2">
    <source>
        <dbReference type="RuleBase" id="RU361185"/>
    </source>
</evidence>
<sequence length="784" mass="87756">MYFNKYPFSHNFSFSDAYQPASGFAFANDTRPVNLRQYGSNVFRITVQGGDWEQNHSQVDYCYPESAESNYRLELSANGALALSQCDGTPMLEAYPKGSFGKSGSASMFRFRYNPSHRFYGAGSKLLPLEHTGMQTKFWNTDVWADFSMQQVVDGRPDPYYVSIPYLIIKTENAWVGLLYNNPESAFISVGAKQNIETFATVKTDDLDSVVIGAESGQPDLFLLAAKSLAELTRSFQQLVGVTPLPPIWSLGYQQCRWGYESVKQLQGLQEKFETHKIPVDGLWLDIDYMDGYRVFTTDDNLIPEPASEFQSMLDAGHPVVPIIDPGVKLDPDYSVYQSGKEAGIFCKNPEGDDFIGLVWPGLTVFPDFSRADAQAWWAAQVEAFASLGIIGAWLDMNDPSVGKSNPYDMLWGAEGEHPHRTFHNQYGTGMAKATRAGFEQAHPNERIFLLTRSSSTGGGQYAAVWTGDNVANYHYLRMSIPTSLNLALSGIPFNGADVGGFGHDTHPKLLRDWTKAACLGAFFRNHCEKTTIDQEPWAFDTLTLEVCRDFIQLRYLLMPYLYNLFVAQAECGEAIMRPLIYDFESTESVDLDRVEDAYMTGPAILQAPFVDEDNTHRAVPLPAGQSWYAPFEQKWYAGDQQLEAVERNDRTTPIYLREGTVIPLRRDSPESHRTDLRTVDLLIVASAKTQAKFRYEYTADDGRSLAYQHGERSSLQVNVEVANGELNVGIEQAESGFGAIQARLMVLEEFKCVRLNDEVISMTSFDLNFAGCSLNLKVMAAPE</sequence>
<evidence type="ECO:0000259" key="3">
    <source>
        <dbReference type="Pfam" id="PF01055"/>
    </source>
</evidence>
<feature type="domain" description="Glycosyl hydrolase family 31 C-terminal" evidence="5">
    <location>
        <begin position="573"/>
        <end position="663"/>
    </location>
</feature>
<dbReference type="SUPFAM" id="SSF51011">
    <property type="entry name" value="Glycosyl hydrolase domain"/>
    <property type="match status" value="1"/>
</dbReference>
<dbReference type="PANTHER" id="PTHR22762:SF120">
    <property type="entry name" value="HETEROGLYCAN GLUCOSIDASE 1"/>
    <property type="match status" value="1"/>
</dbReference>
<name>A0ABU1AX03_9BACT</name>
<proteinExistence type="inferred from homology"/>
<organism evidence="6 7">
    <name type="scientific">Thalassobacterium maritimum</name>
    <dbReference type="NCBI Taxonomy" id="3041265"/>
    <lineage>
        <taxon>Bacteria</taxon>
        <taxon>Pseudomonadati</taxon>
        <taxon>Verrucomicrobiota</taxon>
        <taxon>Opitutia</taxon>
        <taxon>Puniceicoccales</taxon>
        <taxon>Coraliomargaritaceae</taxon>
        <taxon>Thalassobacterium</taxon>
    </lineage>
</organism>
<keyword evidence="2" id="KW-0326">Glycosidase</keyword>
<evidence type="ECO:0000313" key="7">
    <source>
        <dbReference type="Proteomes" id="UP001225316"/>
    </source>
</evidence>
<keyword evidence="2 6" id="KW-0378">Hydrolase</keyword>
<dbReference type="InterPro" id="IPR000322">
    <property type="entry name" value="Glyco_hydro_31_TIM"/>
</dbReference>
<dbReference type="GO" id="GO:0016787">
    <property type="term" value="F:hydrolase activity"/>
    <property type="evidence" value="ECO:0007669"/>
    <property type="project" value="UniProtKB-KW"/>
</dbReference>
<protein>
    <submittedName>
        <fullName evidence="6">Glycoside hydrolase family 31 protein</fullName>
    </submittedName>
</protein>
<reference evidence="6 7" key="1">
    <citation type="submission" date="2023-04" db="EMBL/GenBank/DDBJ databases">
        <title>A novel bacteria isolated from coastal sediment.</title>
        <authorList>
            <person name="Liu X.-J."/>
            <person name="Du Z.-J."/>
        </authorList>
    </citation>
    <scope>NUCLEOTIDE SEQUENCE [LARGE SCALE GENOMIC DNA]</scope>
    <source>
        <strain evidence="6 7">SDUM461003</strain>
    </source>
</reference>
<gene>
    <name evidence="6" type="ORF">QEH52_14235</name>
</gene>
<dbReference type="SUPFAM" id="SSF74650">
    <property type="entry name" value="Galactose mutarotase-like"/>
    <property type="match status" value="1"/>
</dbReference>
<dbReference type="Proteomes" id="UP001225316">
    <property type="component" value="Unassembled WGS sequence"/>
</dbReference>
<dbReference type="Gene3D" id="3.20.20.80">
    <property type="entry name" value="Glycosidases"/>
    <property type="match status" value="2"/>
</dbReference>
<dbReference type="InterPro" id="IPR013780">
    <property type="entry name" value="Glyco_hydro_b"/>
</dbReference>
<dbReference type="Pfam" id="PF01055">
    <property type="entry name" value="Glyco_hydro_31_2nd"/>
    <property type="match status" value="1"/>
</dbReference>
<dbReference type="RefSeq" id="WP_308951316.1">
    <property type="nucleotide sequence ID" value="NZ_JARXHW010000037.1"/>
</dbReference>
<comment type="caution">
    <text evidence="6">The sequence shown here is derived from an EMBL/GenBank/DDBJ whole genome shotgun (WGS) entry which is preliminary data.</text>
</comment>
<evidence type="ECO:0000259" key="4">
    <source>
        <dbReference type="Pfam" id="PF13802"/>
    </source>
</evidence>
<feature type="domain" description="Glycoside hydrolase family 31 N-terminal" evidence="4">
    <location>
        <begin position="68"/>
        <end position="185"/>
    </location>
</feature>
<evidence type="ECO:0000313" key="6">
    <source>
        <dbReference type="EMBL" id="MDQ8208681.1"/>
    </source>
</evidence>
<dbReference type="Pfam" id="PF21365">
    <property type="entry name" value="Glyco_hydro_31_3rd"/>
    <property type="match status" value="1"/>
</dbReference>
<dbReference type="InterPro" id="IPR011013">
    <property type="entry name" value="Gal_mutarotase_sf_dom"/>
</dbReference>
<dbReference type="PANTHER" id="PTHR22762">
    <property type="entry name" value="ALPHA-GLUCOSIDASE"/>
    <property type="match status" value="1"/>
</dbReference>
<keyword evidence="7" id="KW-1185">Reference proteome</keyword>
<dbReference type="EMBL" id="JARXHW010000037">
    <property type="protein sequence ID" value="MDQ8208681.1"/>
    <property type="molecule type" value="Genomic_DNA"/>
</dbReference>
<dbReference type="Pfam" id="PF13802">
    <property type="entry name" value="Gal_mutarotas_2"/>
    <property type="match status" value="1"/>
</dbReference>
<comment type="similarity">
    <text evidence="1 2">Belongs to the glycosyl hydrolase 31 family.</text>
</comment>
<dbReference type="Gene3D" id="2.60.40.1180">
    <property type="entry name" value="Golgi alpha-mannosidase II"/>
    <property type="match status" value="2"/>
</dbReference>
<dbReference type="InterPro" id="IPR048395">
    <property type="entry name" value="Glyco_hydro_31_C"/>
</dbReference>
<dbReference type="CDD" id="cd14752">
    <property type="entry name" value="GH31_N"/>
    <property type="match status" value="1"/>
</dbReference>
<dbReference type="InterPro" id="IPR017853">
    <property type="entry name" value="GH"/>
</dbReference>
<accession>A0ABU1AX03</accession>